<dbReference type="Gene3D" id="1.20.1170.10">
    <property type="match status" value="1"/>
</dbReference>
<dbReference type="Proteomes" id="UP000319783">
    <property type="component" value="Unassembled WGS sequence"/>
</dbReference>
<proteinExistence type="predicted"/>
<feature type="region of interest" description="Disordered" evidence="1">
    <location>
        <begin position="62"/>
        <end position="82"/>
    </location>
</feature>
<organism evidence="2 3">
    <name type="scientific">Candidatus Jettenia ecosi</name>
    <dbReference type="NCBI Taxonomy" id="2494326"/>
    <lineage>
        <taxon>Bacteria</taxon>
        <taxon>Pseudomonadati</taxon>
        <taxon>Planctomycetota</taxon>
        <taxon>Candidatus Brocadiia</taxon>
        <taxon>Candidatus Brocadiales</taxon>
        <taxon>Candidatus Brocadiaceae</taxon>
        <taxon>Candidatus Jettenia</taxon>
    </lineage>
</organism>
<evidence type="ECO:0000313" key="3">
    <source>
        <dbReference type="Proteomes" id="UP000319783"/>
    </source>
</evidence>
<reference evidence="2 3" key="1">
    <citation type="submission" date="2019-04" db="EMBL/GenBank/DDBJ databases">
        <title>Genome of a novel bacterium Candidatus Jettenia ecosi reconstructed from metagenome of an anammox bioreactor.</title>
        <authorList>
            <person name="Mardanov A.V."/>
            <person name="Beletsky A.V."/>
            <person name="Ravin N.V."/>
            <person name="Botchkova E.A."/>
            <person name="Litti Y.V."/>
            <person name="Nozhevnikova A.N."/>
        </authorList>
    </citation>
    <scope>NUCLEOTIDE SEQUENCE [LARGE SCALE GENOMIC DNA]</scope>
    <source>
        <strain evidence="2">J2</strain>
    </source>
</reference>
<evidence type="ECO:0000256" key="1">
    <source>
        <dbReference type="SAM" id="MobiDB-lite"/>
    </source>
</evidence>
<accession>A0A533QSI7</accession>
<sequence length="165" mass="17304">MKRMIYLLILLFITTCIMDSALAQGLIIYPAKGQSQEQMEKDKFECHSWAKQQTGFDPMVASNVPQQPSAQSKGSVAGGAAKGAAGGALLGAGIGAIAGDAGKGAAIGAASGGGLGGIRSRKQKKQMEQAQQQQIKQQSAQYTQKQSEYNRAYSACLEAKGYTVK</sequence>
<protein>
    <submittedName>
        <fullName evidence="2">Uncharacterized protein</fullName>
    </submittedName>
</protein>
<gene>
    <name evidence="2" type="ORF">JETT_0031</name>
</gene>
<evidence type="ECO:0000313" key="2">
    <source>
        <dbReference type="EMBL" id="TLD43600.1"/>
    </source>
</evidence>
<dbReference type="AlphaFoldDB" id="A0A533QSI7"/>
<name>A0A533QSI7_9BACT</name>
<comment type="caution">
    <text evidence="2">The sequence shown here is derived from an EMBL/GenBank/DDBJ whole genome shotgun (WGS) entry which is preliminary data.</text>
</comment>
<dbReference type="EMBL" id="SULG01000001">
    <property type="protein sequence ID" value="TLD43600.1"/>
    <property type="molecule type" value="Genomic_DNA"/>
</dbReference>